<feature type="transmembrane region" description="Helical" evidence="1">
    <location>
        <begin position="52"/>
        <end position="72"/>
    </location>
</feature>
<evidence type="ECO:0000313" key="2">
    <source>
        <dbReference type="EMBL" id="JAP22428.1"/>
    </source>
</evidence>
<organism evidence="2">
    <name type="scientific">Solanum chacoense</name>
    <name type="common">Chaco potato</name>
    <dbReference type="NCBI Taxonomy" id="4108"/>
    <lineage>
        <taxon>Eukaryota</taxon>
        <taxon>Viridiplantae</taxon>
        <taxon>Streptophyta</taxon>
        <taxon>Embryophyta</taxon>
        <taxon>Tracheophyta</taxon>
        <taxon>Spermatophyta</taxon>
        <taxon>Magnoliopsida</taxon>
        <taxon>eudicotyledons</taxon>
        <taxon>Gunneridae</taxon>
        <taxon>Pentapetalae</taxon>
        <taxon>asterids</taxon>
        <taxon>lamiids</taxon>
        <taxon>Solanales</taxon>
        <taxon>Solanaceae</taxon>
        <taxon>Solanoideae</taxon>
        <taxon>Solaneae</taxon>
        <taxon>Solanum</taxon>
    </lineage>
</organism>
<accession>A0A0V0HPP8</accession>
<keyword evidence="1" id="KW-0812">Transmembrane</keyword>
<dbReference type="AlphaFoldDB" id="A0A0V0HPP8"/>
<keyword evidence="1" id="KW-0472">Membrane</keyword>
<dbReference type="EMBL" id="GEDG01016581">
    <property type="protein sequence ID" value="JAP22428.1"/>
    <property type="molecule type" value="Transcribed_RNA"/>
</dbReference>
<name>A0A0V0HPP8_SOLCH</name>
<keyword evidence="1" id="KW-1133">Transmembrane helix</keyword>
<sequence length="82" mass="9286">MFVPRFSGDADATQRVGFFGPSCTLHTLALMRMTGFHFLRSTLMAKLLPGSIAYFATSYFWIGSISMVNLFSDFDNKPTMMW</sequence>
<protein>
    <submittedName>
        <fullName evidence="2">Putative ovule protein</fullName>
    </submittedName>
</protein>
<reference evidence="2" key="1">
    <citation type="submission" date="2015-12" db="EMBL/GenBank/DDBJ databases">
        <title>Gene expression during late stages of embryo sac development: a critical building block for successful pollen-pistil interactions.</title>
        <authorList>
            <person name="Liu Y."/>
            <person name="Joly V."/>
            <person name="Sabar M."/>
            <person name="Matton D.P."/>
        </authorList>
    </citation>
    <scope>NUCLEOTIDE SEQUENCE</scope>
</reference>
<evidence type="ECO:0000256" key="1">
    <source>
        <dbReference type="SAM" id="Phobius"/>
    </source>
</evidence>
<proteinExistence type="predicted"/>